<dbReference type="RefSeq" id="WP_191723316.1">
    <property type="nucleotide sequence ID" value="NZ_JACSQK010000005.1"/>
</dbReference>
<accession>A0ABR8SBZ1</accession>
<name>A0ABR8SBZ1_9BURK</name>
<sequence>MPSQIISTGDGMGRLFVHASNHSTSLWLEIALGVRSLKRCVQIDEGENDGNCKESG</sequence>
<keyword evidence="2" id="KW-1185">Reference proteome</keyword>
<reference evidence="1 2" key="1">
    <citation type="submission" date="2020-08" db="EMBL/GenBank/DDBJ databases">
        <title>A Genomic Blueprint of the Chicken Gut Microbiome.</title>
        <authorList>
            <person name="Gilroy R."/>
            <person name="Ravi A."/>
            <person name="Getino M."/>
            <person name="Pursley I."/>
            <person name="Horton D.L."/>
            <person name="Alikhan N.-F."/>
            <person name="Baker D."/>
            <person name="Gharbi K."/>
            <person name="Hall N."/>
            <person name="Watson M."/>
            <person name="Adriaenssens E.M."/>
            <person name="Foster-Nyarko E."/>
            <person name="Jarju S."/>
            <person name="Secka A."/>
            <person name="Antonio M."/>
            <person name="Oren A."/>
            <person name="Chaudhuri R."/>
            <person name="La Ragione R.M."/>
            <person name="Hildebrand F."/>
            <person name="Pallen M.J."/>
        </authorList>
    </citation>
    <scope>NUCLEOTIDE SEQUENCE [LARGE SCALE GENOMIC DNA]</scope>
    <source>
        <strain evidence="1 2">Sa2CVA6</strain>
    </source>
</reference>
<gene>
    <name evidence="1" type="ORF">H9646_10430</name>
</gene>
<evidence type="ECO:0000313" key="1">
    <source>
        <dbReference type="EMBL" id="MBD7960904.1"/>
    </source>
</evidence>
<comment type="caution">
    <text evidence="1">The sequence shown here is derived from an EMBL/GenBank/DDBJ whole genome shotgun (WGS) entry which is preliminary data.</text>
</comment>
<evidence type="ECO:0000313" key="2">
    <source>
        <dbReference type="Proteomes" id="UP000634919"/>
    </source>
</evidence>
<proteinExistence type="predicted"/>
<dbReference type="Proteomes" id="UP000634919">
    <property type="component" value="Unassembled WGS sequence"/>
</dbReference>
<protein>
    <submittedName>
        <fullName evidence="1">Uncharacterized protein</fullName>
    </submittedName>
</protein>
<organism evidence="1 2">
    <name type="scientific">Comamonas avium</name>
    <dbReference type="NCBI Taxonomy" id="2762231"/>
    <lineage>
        <taxon>Bacteria</taxon>
        <taxon>Pseudomonadati</taxon>
        <taxon>Pseudomonadota</taxon>
        <taxon>Betaproteobacteria</taxon>
        <taxon>Burkholderiales</taxon>
        <taxon>Comamonadaceae</taxon>
        <taxon>Comamonas</taxon>
    </lineage>
</organism>
<dbReference type="EMBL" id="JACSQK010000005">
    <property type="protein sequence ID" value="MBD7960904.1"/>
    <property type="molecule type" value="Genomic_DNA"/>
</dbReference>